<dbReference type="AlphaFoldDB" id="A0A9Q0JBK8"/>
<reference evidence="3" key="1">
    <citation type="submission" date="2022-02" db="EMBL/GenBank/DDBJ databases">
        <authorList>
            <person name="Henning P.M."/>
            <person name="McCubbin A.G."/>
            <person name="Shore J.S."/>
        </authorList>
    </citation>
    <scope>NUCLEOTIDE SEQUENCE</scope>
    <source>
        <strain evidence="3">F60SS</strain>
        <tissue evidence="3">Leaves</tissue>
    </source>
</reference>
<keyword evidence="2" id="KW-0812">Transmembrane</keyword>
<comment type="caution">
    <text evidence="3">The sequence shown here is derived from an EMBL/GenBank/DDBJ whole genome shotgun (WGS) entry which is preliminary data.</text>
</comment>
<dbReference type="OrthoDB" id="850801at2759"/>
<evidence type="ECO:0000313" key="3">
    <source>
        <dbReference type="EMBL" id="KAJ4835262.1"/>
    </source>
</evidence>
<organism evidence="3 4">
    <name type="scientific">Turnera subulata</name>
    <dbReference type="NCBI Taxonomy" id="218843"/>
    <lineage>
        <taxon>Eukaryota</taxon>
        <taxon>Viridiplantae</taxon>
        <taxon>Streptophyta</taxon>
        <taxon>Embryophyta</taxon>
        <taxon>Tracheophyta</taxon>
        <taxon>Spermatophyta</taxon>
        <taxon>Magnoliopsida</taxon>
        <taxon>eudicotyledons</taxon>
        <taxon>Gunneridae</taxon>
        <taxon>Pentapetalae</taxon>
        <taxon>rosids</taxon>
        <taxon>fabids</taxon>
        <taxon>Malpighiales</taxon>
        <taxon>Passifloraceae</taxon>
        <taxon>Turnera</taxon>
    </lineage>
</organism>
<feature type="region of interest" description="Disordered" evidence="1">
    <location>
        <begin position="118"/>
        <end position="148"/>
    </location>
</feature>
<feature type="region of interest" description="Disordered" evidence="1">
    <location>
        <begin position="160"/>
        <end position="181"/>
    </location>
</feature>
<dbReference type="PANTHER" id="PTHR33116">
    <property type="entry name" value="REVERSE TRANSCRIPTASE ZINC-BINDING DOMAIN-CONTAINING PROTEIN-RELATED-RELATED"/>
    <property type="match status" value="1"/>
</dbReference>
<accession>A0A9Q0JBK8</accession>
<feature type="transmembrane region" description="Helical" evidence="2">
    <location>
        <begin position="44"/>
        <end position="66"/>
    </location>
</feature>
<sequence>MESLPFSYLGLPLGANPKRAATWNPVILKIQKKLATWKGRLLSLAGRITLIRAALSIVPIYFLSLFKIPKKVALKIEQIIRTFLWAGDADCKKLSLVKWGCIGVGAAATNAAAQTTITRNSRTARRGHLLQDPPTLPSARSSEPTQGGAAAVVVDNAGGEGPRDIQLRSGRPAASSPPPHAVAWRERDHCRRMGLVGAATHSITTATTSSCHASWPN</sequence>
<dbReference type="Proteomes" id="UP001141552">
    <property type="component" value="Unassembled WGS sequence"/>
</dbReference>
<evidence type="ECO:0000256" key="1">
    <source>
        <dbReference type="SAM" id="MobiDB-lite"/>
    </source>
</evidence>
<dbReference type="PANTHER" id="PTHR33116:SF78">
    <property type="entry name" value="OS12G0587133 PROTEIN"/>
    <property type="match status" value="1"/>
</dbReference>
<gene>
    <name evidence="3" type="ORF">Tsubulata_019649</name>
</gene>
<reference evidence="3" key="2">
    <citation type="journal article" date="2023" name="Plants (Basel)">
        <title>Annotation of the Turnera subulata (Passifloraceae) Draft Genome Reveals the S-Locus Evolved after the Divergence of Turneroideae from Passifloroideae in a Stepwise Manner.</title>
        <authorList>
            <person name="Henning P.M."/>
            <person name="Roalson E.H."/>
            <person name="Mir W."/>
            <person name="McCubbin A.G."/>
            <person name="Shore J.S."/>
        </authorList>
    </citation>
    <scope>NUCLEOTIDE SEQUENCE</scope>
    <source>
        <strain evidence="3">F60SS</strain>
    </source>
</reference>
<proteinExistence type="predicted"/>
<dbReference type="EMBL" id="JAKUCV010004474">
    <property type="protein sequence ID" value="KAJ4835262.1"/>
    <property type="molecule type" value="Genomic_DNA"/>
</dbReference>
<protein>
    <submittedName>
        <fullName evidence="3">Uncharacterized protein</fullName>
    </submittedName>
</protein>
<keyword evidence="4" id="KW-1185">Reference proteome</keyword>
<name>A0A9Q0JBK8_9ROSI</name>
<keyword evidence="2" id="KW-0472">Membrane</keyword>
<keyword evidence="2" id="KW-1133">Transmembrane helix</keyword>
<evidence type="ECO:0000313" key="4">
    <source>
        <dbReference type="Proteomes" id="UP001141552"/>
    </source>
</evidence>
<evidence type="ECO:0000256" key="2">
    <source>
        <dbReference type="SAM" id="Phobius"/>
    </source>
</evidence>